<dbReference type="EMBL" id="AMZH03001199">
    <property type="protein sequence ID" value="RRT80223.1"/>
    <property type="molecule type" value="Genomic_DNA"/>
</dbReference>
<evidence type="ECO:0000313" key="3">
    <source>
        <dbReference type="Proteomes" id="UP000287651"/>
    </source>
</evidence>
<protein>
    <submittedName>
        <fullName evidence="2">Uncharacterized protein</fullName>
    </submittedName>
</protein>
<proteinExistence type="predicted"/>
<comment type="caution">
    <text evidence="2">The sequence shown here is derived from an EMBL/GenBank/DDBJ whole genome shotgun (WGS) entry which is preliminary data.</text>
</comment>
<dbReference type="Proteomes" id="UP000287651">
    <property type="component" value="Unassembled WGS sequence"/>
</dbReference>
<evidence type="ECO:0000313" key="2">
    <source>
        <dbReference type="EMBL" id="RRT80223.1"/>
    </source>
</evidence>
<organism evidence="2 3">
    <name type="scientific">Ensete ventricosum</name>
    <name type="common">Abyssinian banana</name>
    <name type="synonym">Musa ensete</name>
    <dbReference type="NCBI Taxonomy" id="4639"/>
    <lineage>
        <taxon>Eukaryota</taxon>
        <taxon>Viridiplantae</taxon>
        <taxon>Streptophyta</taxon>
        <taxon>Embryophyta</taxon>
        <taxon>Tracheophyta</taxon>
        <taxon>Spermatophyta</taxon>
        <taxon>Magnoliopsida</taxon>
        <taxon>Liliopsida</taxon>
        <taxon>Zingiberales</taxon>
        <taxon>Musaceae</taxon>
        <taxon>Ensete</taxon>
    </lineage>
</organism>
<feature type="region of interest" description="Disordered" evidence="1">
    <location>
        <begin position="109"/>
        <end position="184"/>
    </location>
</feature>
<feature type="compositionally biased region" description="Basic residues" evidence="1">
    <location>
        <begin position="114"/>
        <end position="137"/>
    </location>
</feature>
<accession>A0A427AVG0</accession>
<evidence type="ECO:0000256" key="1">
    <source>
        <dbReference type="SAM" id="MobiDB-lite"/>
    </source>
</evidence>
<gene>
    <name evidence="2" type="ORF">B296_00001913</name>
</gene>
<reference evidence="2 3" key="1">
    <citation type="journal article" date="2014" name="Agronomy (Basel)">
        <title>A Draft Genome Sequence for Ensete ventricosum, the Drought-Tolerant Tree Against Hunger.</title>
        <authorList>
            <person name="Harrison J."/>
            <person name="Moore K.A."/>
            <person name="Paszkiewicz K."/>
            <person name="Jones T."/>
            <person name="Grant M."/>
            <person name="Ambacheew D."/>
            <person name="Muzemil S."/>
            <person name="Studholme D.J."/>
        </authorList>
    </citation>
    <scope>NUCLEOTIDE SEQUENCE [LARGE SCALE GENOMIC DNA]</scope>
</reference>
<sequence length="209" mass="21873">MRIRTNELAGFERAVRQTTASEKPHQLLAAPSFQATAPLEYNIDSIVGSGDAHTPRQYCRKAQPRVAEVFALCGESYVCDAVLLAVDGAASAATAAAIALAIVAVGREATGGARPRRRGRTRRRARRIPRPTRRRTLLARCTPPPPGPAVSRAPPAAEPSWHVEPPAGSEEPAGVGSEPRDVGGGAPAVLGGFGLLLVKVAARHCGGQQ</sequence>
<dbReference type="AlphaFoldDB" id="A0A427AVG0"/>
<name>A0A427AVG0_ENSVE</name>